<feature type="transmembrane region" description="Helical" evidence="8">
    <location>
        <begin position="159"/>
        <end position="178"/>
    </location>
</feature>
<dbReference type="EC" id="2.4.1.-" evidence="9"/>
<feature type="transmembrane region" description="Helical" evidence="8">
    <location>
        <begin position="134"/>
        <end position="153"/>
    </location>
</feature>
<evidence type="ECO:0000256" key="6">
    <source>
        <dbReference type="ARBA" id="ARBA00023136"/>
    </source>
</evidence>
<feature type="transmembrane region" description="Helical" evidence="8">
    <location>
        <begin position="21"/>
        <end position="41"/>
    </location>
</feature>
<protein>
    <submittedName>
        <fullName evidence="9">Alpha-1,2-mannosyltransferase</fullName>
        <ecNumber evidence="9">2.4.1.-</ecNumber>
    </submittedName>
</protein>
<organism evidence="9 10">
    <name type="scientific">Phytomonospora endophytica</name>
    <dbReference type="NCBI Taxonomy" id="714109"/>
    <lineage>
        <taxon>Bacteria</taxon>
        <taxon>Bacillati</taxon>
        <taxon>Actinomycetota</taxon>
        <taxon>Actinomycetes</taxon>
        <taxon>Micromonosporales</taxon>
        <taxon>Micromonosporaceae</taxon>
        <taxon>Phytomonospora</taxon>
    </lineage>
</organism>
<dbReference type="InterPro" id="IPR018584">
    <property type="entry name" value="GT87"/>
</dbReference>
<dbReference type="RefSeq" id="WP_184785443.1">
    <property type="nucleotide sequence ID" value="NZ_BONT01000039.1"/>
</dbReference>
<evidence type="ECO:0000256" key="1">
    <source>
        <dbReference type="ARBA" id="ARBA00004651"/>
    </source>
</evidence>
<gene>
    <name evidence="9" type="ORF">HNR73_000400</name>
</gene>
<keyword evidence="6 8" id="KW-0472">Membrane</keyword>
<sequence>MGEEKRDGGEAAPARARRPRWLLPAQISGAVALVVVTWYLVSTYGGHHRLFDLRIYRKAVRYWLAGGNVYDYWQEDVINGTLGYTYPPFASVLMAPMGALPWDMAKWTHIGAMVVCLAITSYWLLTPVLRRHRIPLWLGLTVAGCFIVSVEPIRETLSFGQVNLMLIALVLGDVLFLVRRKSSLAGVGIGLATAIKLTPGIFIIYLLVTRRWRAAAGSIITAAVVSLLAALVDPRMSIRFWLITAWDSGRVGHNDNTSNQSVAGLLARIFDPNAYPQWLWLVLVAAVVAYGMWKAAKAGRDGDEIAGLTLTGIVGILMSPVSWTHHIYWIVPALLITLDVMRTDRARMSRRRWWGYGALALFAYLPFMYGFVWLFAEEPGKHWDHGFGWFLAENTYVFALVALLLWMPIRRGVDATDSRPGVWWPIPWKSAAPEPQPAAAPSS</sequence>
<feature type="transmembrane region" description="Helical" evidence="8">
    <location>
        <begin position="353"/>
        <end position="375"/>
    </location>
</feature>
<reference evidence="9 10" key="1">
    <citation type="submission" date="2020-08" db="EMBL/GenBank/DDBJ databases">
        <title>Genomic Encyclopedia of Type Strains, Phase IV (KMG-IV): sequencing the most valuable type-strain genomes for metagenomic binning, comparative biology and taxonomic classification.</title>
        <authorList>
            <person name="Goeker M."/>
        </authorList>
    </citation>
    <scope>NUCLEOTIDE SEQUENCE [LARGE SCALE GENOMIC DNA]</scope>
    <source>
        <strain evidence="9 10">YIM 65646</strain>
    </source>
</reference>
<accession>A0A841FFE8</accession>
<feature type="transmembrane region" description="Helical" evidence="8">
    <location>
        <begin position="185"/>
        <end position="208"/>
    </location>
</feature>
<dbReference type="GO" id="GO:0005886">
    <property type="term" value="C:plasma membrane"/>
    <property type="evidence" value="ECO:0007669"/>
    <property type="project" value="UniProtKB-SubCell"/>
</dbReference>
<dbReference type="EMBL" id="JACHGT010000001">
    <property type="protein sequence ID" value="MBB6032558.1"/>
    <property type="molecule type" value="Genomic_DNA"/>
</dbReference>
<evidence type="ECO:0000256" key="7">
    <source>
        <dbReference type="ARBA" id="ARBA00024033"/>
    </source>
</evidence>
<keyword evidence="10" id="KW-1185">Reference proteome</keyword>
<name>A0A841FFE8_9ACTN</name>
<evidence type="ECO:0000256" key="2">
    <source>
        <dbReference type="ARBA" id="ARBA00022475"/>
    </source>
</evidence>
<comment type="similarity">
    <text evidence="7">Belongs to the glycosyltransferase 87 family.</text>
</comment>
<feature type="transmembrane region" description="Helical" evidence="8">
    <location>
        <begin position="107"/>
        <end position="125"/>
    </location>
</feature>
<dbReference type="Pfam" id="PF09594">
    <property type="entry name" value="GT87"/>
    <property type="match status" value="1"/>
</dbReference>
<evidence type="ECO:0000313" key="10">
    <source>
        <dbReference type="Proteomes" id="UP000548476"/>
    </source>
</evidence>
<keyword evidence="4 8" id="KW-0812">Transmembrane</keyword>
<comment type="caution">
    <text evidence="9">The sequence shown here is derived from an EMBL/GenBank/DDBJ whole genome shotgun (WGS) entry which is preliminary data.</text>
</comment>
<evidence type="ECO:0000256" key="3">
    <source>
        <dbReference type="ARBA" id="ARBA00022679"/>
    </source>
</evidence>
<dbReference type="Proteomes" id="UP000548476">
    <property type="component" value="Unassembled WGS sequence"/>
</dbReference>
<comment type="subcellular location">
    <subcellularLocation>
        <location evidence="1">Cell membrane</location>
        <topology evidence="1">Multi-pass membrane protein</topology>
    </subcellularLocation>
</comment>
<evidence type="ECO:0000256" key="4">
    <source>
        <dbReference type="ARBA" id="ARBA00022692"/>
    </source>
</evidence>
<feature type="transmembrane region" description="Helical" evidence="8">
    <location>
        <begin position="278"/>
        <end position="296"/>
    </location>
</feature>
<evidence type="ECO:0000313" key="9">
    <source>
        <dbReference type="EMBL" id="MBB6032558.1"/>
    </source>
</evidence>
<evidence type="ECO:0000256" key="5">
    <source>
        <dbReference type="ARBA" id="ARBA00022989"/>
    </source>
</evidence>
<proteinExistence type="inferred from homology"/>
<evidence type="ECO:0000256" key="8">
    <source>
        <dbReference type="SAM" id="Phobius"/>
    </source>
</evidence>
<keyword evidence="3 9" id="KW-0808">Transferase</keyword>
<dbReference type="GO" id="GO:0016758">
    <property type="term" value="F:hexosyltransferase activity"/>
    <property type="evidence" value="ECO:0007669"/>
    <property type="project" value="InterPro"/>
</dbReference>
<feature type="transmembrane region" description="Helical" evidence="8">
    <location>
        <begin position="214"/>
        <end position="232"/>
    </location>
</feature>
<feature type="transmembrane region" description="Helical" evidence="8">
    <location>
        <begin position="387"/>
        <end position="409"/>
    </location>
</feature>
<dbReference type="AlphaFoldDB" id="A0A841FFE8"/>
<keyword evidence="9" id="KW-0328">Glycosyltransferase</keyword>
<keyword evidence="5 8" id="KW-1133">Transmembrane helix</keyword>
<keyword evidence="2" id="KW-1003">Cell membrane</keyword>